<keyword evidence="1" id="KW-1133">Transmembrane helix</keyword>
<keyword evidence="3" id="KW-1185">Reference proteome</keyword>
<feature type="transmembrane region" description="Helical" evidence="1">
    <location>
        <begin position="94"/>
        <end position="119"/>
    </location>
</feature>
<evidence type="ECO:0000313" key="2">
    <source>
        <dbReference type="EMBL" id="EPR79383.1"/>
    </source>
</evidence>
<comment type="caution">
    <text evidence="2">The sequence shown here is derived from an EMBL/GenBank/DDBJ whole genome shotgun (WGS) entry which is preliminary data.</text>
</comment>
<sequence length="150" mass="17625">MAFSKITFNKILFVVIILVELAYTTIFFLKHLVLYHLDILLFILVLLSKYHLYLICYKTINRRNINYGILSLMLSFSYEILFFSMLFLKNIGLFMIMFYIVCPISLGMKLALLLSIYFFKTLLYFDISIPVEGYEISKRVDNLADNIPGL</sequence>
<dbReference type="Proteomes" id="UP000014978">
    <property type="component" value="Unassembled WGS sequence"/>
</dbReference>
<feature type="transmembrane region" description="Helical" evidence="1">
    <location>
        <begin position="12"/>
        <end position="29"/>
    </location>
</feature>
<dbReference type="EMBL" id="ATCN01000276">
    <property type="protein sequence ID" value="EPR79383.1"/>
    <property type="molecule type" value="Genomic_DNA"/>
</dbReference>
<keyword evidence="1" id="KW-0472">Membrane</keyword>
<organism evidence="2 3">
    <name type="scientific">Spraguea lophii (strain 42_110)</name>
    <name type="common">Microsporidian parasite</name>
    <dbReference type="NCBI Taxonomy" id="1358809"/>
    <lineage>
        <taxon>Eukaryota</taxon>
        <taxon>Fungi</taxon>
        <taxon>Fungi incertae sedis</taxon>
        <taxon>Microsporidia</taxon>
        <taxon>Spragueidae</taxon>
        <taxon>Spraguea</taxon>
    </lineage>
</organism>
<protein>
    <submittedName>
        <fullName evidence="2">Uncharacterized protein</fullName>
    </submittedName>
</protein>
<evidence type="ECO:0000313" key="3">
    <source>
        <dbReference type="Proteomes" id="UP000014978"/>
    </source>
</evidence>
<keyword evidence="1" id="KW-0812">Transmembrane</keyword>
<dbReference type="OMA" id="YFAANIY"/>
<dbReference type="VEuPathDB" id="MicrosporidiaDB:SLOPH_809"/>
<name>S7XU05_SPRLO</name>
<dbReference type="HOGENOM" id="CLU_1723709_0_0_1"/>
<evidence type="ECO:0000256" key="1">
    <source>
        <dbReference type="SAM" id="Phobius"/>
    </source>
</evidence>
<feature type="transmembrane region" description="Helical" evidence="1">
    <location>
        <begin position="67"/>
        <end position="88"/>
    </location>
</feature>
<proteinExistence type="predicted"/>
<gene>
    <name evidence="2" type="ORF">SLOPH_809</name>
</gene>
<dbReference type="OrthoDB" id="2188762at2759"/>
<accession>S7XU05</accession>
<feature type="transmembrane region" description="Helical" evidence="1">
    <location>
        <begin position="35"/>
        <end position="55"/>
    </location>
</feature>
<reference evidence="3" key="1">
    <citation type="journal article" date="2013" name="PLoS Genet.">
        <title>The genome of Spraguea lophii and the basis of host-microsporidian interactions.</title>
        <authorList>
            <person name="Campbell S.E."/>
            <person name="Williams T.A."/>
            <person name="Yousuf A."/>
            <person name="Soanes D.M."/>
            <person name="Paszkiewicz K.H."/>
            <person name="Williams B.A.P."/>
        </authorList>
    </citation>
    <scope>NUCLEOTIDE SEQUENCE [LARGE SCALE GENOMIC DNA]</scope>
    <source>
        <strain evidence="3">42_110</strain>
    </source>
</reference>
<dbReference type="AlphaFoldDB" id="S7XU05"/>
<dbReference type="InParanoid" id="S7XU05"/>